<dbReference type="Pfam" id="PF25607">
    <property type="entry name" value="DUF7939"/>
    <property type="match status" value="1"/>
</dbReference>
<gene>
    <name evidence="4" type="ORF">ABS311_21470</name>
</gene>
<keyword evidence="2" id="KW-0812">Transmembrane</keyword>
<feature type="domain" description="DUF7939" evidence="3">
    <location>
        <begin position="455"/>
        <end position="539"/>
    </location>
</feature>
<keyword evidence="5" id="KW-1185">Reference proteome</keyword>
<accession>A0ABV1RND5</accession>
<name>A0ABV1RND5_9ALTE</name>
<dbReference type="InterPro" id="IPR025738">
    <property type="entry name" value="BatD"/>
</dbReference>
<dbReference type="Pfam" id="PF13584">
    <property type="entry name" value="BatD"/>
    <property type="match status" value="2"/>
</dbReference>
<reference evidence="4 5" key="1">
    <citation type="submission" date="2024-06" db="EMBL/GenBank/DDBJ databases">
        <authorList>
            <person name="Chen R.Y."/>
        </authorList>
    </citation>
    <scope>NUCLEOTIDE SEQUENCE [LARGE SCALE GENOMIC DNA]</scope>
    <source>
        <strain evidence="4 5">D2</strain>
    </source>
</reference>
<organism evidence="4 5">
    <name type="scientific">Catenovulum sediminis</name>
    <dbReference type="NCBI Taxonomy" id="1740262"/>
    <lineage>
        <taxon>Bacteria</taxon>
        <taxon>Pseudomonadati</taxon>
        <taxon>Pseudomonadota</taxon>
        <taxon>Gammaproteobacteria</taxon>
        <taxon>Alteromonadales</taxon>
        <taxon>Alteromonadaceae</taxon>
        <taxon>Catenovulum</taxon>
    </lineage>
</organism>
<feature type="compositionally biased region" description="Polar residues" evidence="1">
    <location>
        <begin position="362"/>
        <end position="382"/>
    </location>
</feature>
<feature type="transmembrane region" description="Helical" evidence="2">
    <location>
        <begin position="412"/>
        <end position="435"/>
    </location>
</feature>
<comment type="caution">
    <text evidence="4">The sequence shown here is derived from an EMBL/GenBank/DDBJ whole genome shotgun (WGS) entry which is preliminary data.</text>
</comment>
<proteinExistence type="predicted"/>
<dbReference type="RefSeq" id="WP_350403495.1">
    <property type="nucleotide sequence ID" value="NZ_JBELOE010000302.1"/>
</dbReference>
<keyword evidence="2" id="KW-0472">Membrane</keyword>
<protein>
    <submittedName>
        <fullName evidence="4">BatD family protein</fullName>
    </submittedName>
</protein>
<evidence type="ECO:0000313" key="5">
    <source>
        <dbReference type="Proteomes" id="UP001467690"/>
    </source>
</evidence>
<evidence type="ECO:0000313" key="4">
    <source>
        <dbReference type="EMBL" id="MER2494447.1"/>
    </source>
</evidence>
<evidence type="ECO:0000259" key="3">
    <source>
        <dbReference type="Pfam" id="PF25607"/>
    </source>
</evidence>
<evidence type="ECO:0000256" key="2">
    <source>
        <dbReference type="SAM" id="Phobius"/>
    </source>
</evidence>
<dbReference type="Proteomes" id="UP001467690">
    <property type="component" value="Unassembled WGS sequence"/>
</dbReference>
<sequence>MALNIVASVSQNPATINESIDLEITVDDSVDNNIFDFDVLNKDFRVLGTSVSSQTRMINFKTTRQTRFTTRLIPKRTGQITIPSFSYNGATSNPIQLKVVDSQSANSKQQDRDIFIETQLSANEVWLQQQVIYTTKLYLSVQMTSGSLTQPEIAGAIVEQQGDDKESDTLIDGIRYRVIERNYLITPQRSGTYNIDSPVFQGEILDRRRSQFFNQTKVITRTGESITLNVKAIPNDYQGHWLPSELVMLNDELQPRQDEYQVGEPITRVITLSALDVSAEQLPKIDVNYPDSIKVYPDQADTHSSQRNGQIISQRIETAALVPTRSGTFTLPEIKISWWNTKRNKQEFAIIEAREIIVQPAAQSTSNMLSPPTLSDNSQPSRLNEPPCRCEEQSDNDTDSVQQQPSISSSPWAFNYLSAVITLLWLLSIAFILLLKRNKKTHIEQHTKAESNQSEKQAWVTLTKSIKENNPQGIRSNLPKWVKALTNSESDYTLPQALKRLSCEAIDQEIYRMESSIYGKQPQNWQANELQKALKQARDKYLISHAKQSGKLASLNP</sequence>
<dbReference type="EMBL" id="JBELOE010000302">
    <property type="protein sequence ID" value="MER2494447.1"/>
    <property type="molecule type" value="Genomic_DNA"/>
</dbReference>
<evidence type="ECO:0000256" key="1">
    <source>
        <dbReference type="SAM" id="MobiDB-lite"/>
    </source>
</evidence>
<feature type="region of interest" description="Disordered" evidence="1">
    <location>
        <begin position="362"/>
        <end position="404"/>
    </location>
</feature>
<dbReference type="PANTHER" id="PTHR40940:SF1">
    <property type="entry name" value="PROTEIN BATD"/>
    <property type="match status" value="1"/>
</dbReference>
<dbReference type="PANTHER" id="PTHR40940">
    <property type="entry name" value="PROTEIN BATD-RELATED"/>
    <property type="match status" value="1"/>
</dbReference>
<keyword evidence="2" id="KW-1133">Transmembrane helix</keyword>
<dbReference type="InterPro" id="IPR057699">
    <property type="entry name" value="DUF7939"/>
</dbReference>